<keyword evidence="7 12" id="KW-0472">Membrane</keyword>
<comment type="subcellular location">
    <subcellularLocation>
        <location evidence="12">Cell membrane</location>
        <topology evidence="12">Peripheral membrane protein</topology>
        <orientation evidence="12">Cytoplasmic side</orientation>
    </subcellularLocation>
</comment>
<dbReference type="HAMAP" id="MF_00071">
    <property type="entry name" value="LepA"/>
    <property type="match status" value="1"/>
</dbReference>
<dbReference type="PRINTS" id="PR00315">
    <property type="entry name" value="ELONGATNFCT"/>
</dbReference>
<comment type="function">
    <text evidence="9 12">Required for accurate and efficient protein synthesis under certain stress conditions. May act as a fidelity factor of the translation reaction, by catalyzing a one-codon backward translocation of tRNAs on improperly translocated ribosomes. Back-translocation proceeds from a post-translocation (POST) complex to a pre-translocation (PRE) complex, thus giving elongation factor G a second chance to translocate the tRNAs correctly. Binds to ribosomes in a GTP-dependent manner.</text>
</comment>
<dbReference type="InterPro" id="IPR006297">
    <property type="entry name" value="EF-4"/>
</dbReference>
<dbReference type="CDD" id="cd01890">
    <property type="entry name" value="LepA"/>
    <property type="match status" value="1"/>
</dbReference>
<sequence>MNTHIRNFCIIAHIDHGKSTLADRFLELTETVDKRQMKEQFLDKMDLERERGITIKLAPVRMRYRPKISNDEFQMTNKIQNPNDRNLEIGNLDLEITDSDYILNLIDTPGHVDFSYEVSRSLAAVEGAILLVDATQGIQAQTIANLTLAVAQGLTIVPALNKIDLPNVAIEDTINAVSQLVGCSVDEVLRVSGKTGQGVEELLKEVVRKVPPPKGSQSNPLAALIFDSQYDTYRGVIAYVRVVEGEVKKGDTIMMMGTGVSTEVLEIGVLSPWFAPVSALHLGEIGYIVTGLKEVRQCRVGDTITLPGRKAARPLPGYREVRPYVFAGLFAQDGEAEGLRDAIEKLQLNDASLTYMPQRSTALGFGFRCGFLGLLHLEIVLERLRREYGLEIIATVPNVEYRVVVRGTPILAAELARPSVVVPISPQSNQNQLIGTGSNSPRGELSHPSRLGERSEKSYVTMEELNSIGALEVKMPQEFPDPSRIEKVFEPWAHVTVITPPSYIGNIIQFMQGMRGEARNTEYLADRKAVLHYDLPLSSIIVNFYDNLKGASQGYASMDYDLAGFREADIVKLDMLIAEQMAPELSVLMDKSEVQRRARSMAELLKELIPRQMFAVKIQAAVGGKIIASETLSAMRKDVTAKLSGGDVTRRRKLLEKQKKGKKRMAQFGSVEIPPDAYRKLLQRT</sequence>
<dbReference type="InterPro" id="IPR031157">
    <property type="entry name" value="G_TR_CS"/>
</dbReference>
<dbReference type="Gene3D" id="3.40.50.300">
    <property type="entry name" value="P-loop containing nucleotide triphosphate hydrolases"/>
    <property type="match status" value="1"/>
</dbReference>
<dbReference type="GO" id="GO:0003746">
    <property type="term" value="F:translation elongation factor activity"/>
    <property type="evidence" value="ECO:0007669"/>
    <property type="project" value="UniProtKB-UniRule"/>
</dbReference>
<dbReference type="AlphaFoldDB" id="A0A1F7VCL3"/>
<dbReference type="SUPFAM" id="SSF54980">
    <property type="entry name" value="EF-G C-terminal domain-like"/>
    <property type="match status" value="2"/>
</dbReference>
<evidence type="ECO:0000256" key="8">
    <source>
        <dbReference type="ARBA" id="ARBA00050293"/>
    </source>
</evidence>
<feature type="binding site" evidence="12">
    <location>
        <begin position="161"/>
        <end position="164"/>
    </location>
    <ligand>
        <name>GTP</name>
        <dbReference type="ChEBI" id="CHEBI:37565"/>
    </ligand>
</feature>
<dbReference type="GO" id="GO:0005886">
    <property type="term" value="C:plasma membrane"/>
    <property type="evidence" value="ECO:0007669"/>
    <property type="project" value="UniProtKB-SubCell"/>
</dbReference>
<dbReference type="FunFam" id="3.30.70.870:FF:000004">
    <property type="entry name" value="Translation factor GUF1, mitochondrial"/>
    <property type="match status" value="1"/>
</dbReference>
<feature type="compositionally biased region" description="Basic and acidic residues" evidence="13">
    <location>
        <begin position="444"/>
        <end position="456"/>
    </location>
</feature>
<dbReference type="InterPro" id="IPR035647">
    <property type="entry name" value="EFG_III/V"/>
</dbReference>
<dbReference type="SUPFAM" id="SSF50447">
    <property type="entry name" value="Translation proteins"/>
    <property type="match status" value="1"/>
</dbReference>
<dbReference type="InterPro" id="IPR038363">
    <property type="entry name" value="LepA_C_sf"/>
</dbReference>
<gene>
    <name evidence="12" type="primary">lepA</name>
    <name evidence="15" type="ORF">A3I42_03450</name>
</gene>
<dbReference type="Gene3D" id="2.40.30.10">
    <property type="entry name" value="Translation factors"/>
    <property type="match status" value="1"/>
</dbReference>
<evidence type="ECO:0000313" key="16">
    <source>
        <dbReference type="Proteomes" id="UP000178264"/>
    </source>
</evidence>
<dbReference type="PANTHER" id="PTHR43512">
    <property type="entry name" value="TRANSLATION FACTOR GUF1-RELATED"/>
    <property type="match status" value="1"/>
</dbReference>
<dbReference type="GO" id="GO:0045727">
    <property type="term" value="P:positive regulation of translation"/>
    <property type="evidence" value="ECO:0007669"/>
    <property type="project" value="UniProtKB-UniRule"/>
</dbReference>
<dbReference type="Gene3D" id="3.30.70.870">
    <property type="entry name" value="Elongation Factor G (Translational Gtpase), domain 3"/>
    <property type="match status" value="1"/>
</dbReference>
<dbReference type="InterPro" id="IPR013842">
    <property type="entry name" value="LepA_CTD"/>
</dbReference>
<evidence type="ECO:0000256" key="3">
    <source>
        <dbReference type="ARBA" id="ARBA00022741"/>
    </source>
</evidence>
<dbReference type="Gene3D" id="3.30.70.2570">
    <property type="entry name" value="Elongation factor 4, C-terminal domain"/>
    <property type="match status" value="1"/>
</dbReference>
<feature type="compositionally biased region" description="Polar residues" evidence="13">
    <location>
        <begin position="431"/>
        <end position="441"/>
    </location>
</feature>
<evidence type="ECO:0000256" key="10">
    <source>
        <dbReference type="ARBA" id="ARBA00061052"/>
    </source>
</evidence>
<comment type="catalytic activity">
    <reaction evidence="8 12">
        <text>GTP + H2O = GDP + phosphate + H(+)</text>
        <dbReference type="Rhea" id="RHEA:19669"/>
        <dbReference type="ChEBI" id="CHEBI:15377"/>
        <dbReference type="ChEBI" id="CHEBI:15378"/>
        <dbReference type="ChEBI" id="CHEBI:37565"/>
        <dbReference type="ChEBI" id="CHEBI:43474"/>
        <dbReference type="ChEBI" id="CHEBI:58189"/>
        <dbReference type="EC" id="3.6.5.n1"/>
    </reaction>
</comment>
<feature type="binding site" evidence="12">
    <location>
        <begin position="15"/>
        <end position="20"/>
    </location>
    <ligand>
        <name>GTP</name>
        <dbReference type="ChEBI" id="CHEBI:37565"/>
    </ligand>
</feature>
<name>A0A1F7VCL3_9BACT</name>
<comment type="similarity">
    <text evidence="10">Belongs to the GTP-binding elongation factor family. LepA subfamily.</text>
</comment>
<evidence type="ECO:0000256" key="6">
    <source>
        <dbReference type="ARBA" id="ARBA00023134"/>
    </source>
</evidence>
<feature type="domain" description="Tr-type G" evidence="14">
    <location>
        <begin position="3"/>
        <end position="214"/>
    </location>
</feature>
<dbReference type="PROSITE" id="PS51722">
    <property type="entry name" value="G_TR_2"/>
    <property type="match status" value="1"/>
</dbReference>
<evidence type="ECO:0000256" key="11">
    <source>
        <dbReference type="ARBA" id="ARBA00066744"/>
    </source>
</evidence>
<evidence type="ECO:0000259" key="14">
    <source>
        <dbReference type="PROSITE" id="PS51722"/>
    </source>
</evidence>
<dbReference type="PROSITE" id="PS00301">
    <property type="entry name" value="G_TR_1"/>
    <property type="match status" value="1"/>
</dbReference>
<organism evidence="15 16">
    <name type="scientific">Candidatus Uhrbacteria bacterium RIFCSPLOWO2_02_FULL_49_11</name>
    <dbReference type="NCBI Taxonomy" id="1802409"/>
    <lineage>
        <taxon>Bacteria</taxon>
        <taxon>Candidatus Uhriibacteriota</taxon>
    </lineage>
</organism>
<evidence type="ECO:0000256" key="4">
    <source>
        <dbReference type="ARBA" id="ARBA00022801"/>
    </source>
</evidence>
<evidence type="ECO:0000256" key="9">
    <source>
        <dbReference type="ARBA" id="ARBA00057626"/>
    </source>
</evidence>
<keyword evidence="4 12" id="KW-0378">Hydrolase</keyword>
<dbReference type="InterPro" id="IPR000640">
    <property type="entry name" value="EFG_V-like"/>
</dbReference>
<proteinExistence type="inferred from homology"/>
<evidence type="ECO:0000256" key="2">
    <source>
        <dbReference type="ARBA" id="ARBA00022475"/>
    </source>
</evidence>
<dbReference type="Pfam" id="PF06421">
    <property type="entry name" value="LepA_C"/>
    <property type="match status" value="1"/>
</dbReference>
<dbReference type="NCBIfam" id="TIGR00231">
    <property type="entry name" value="small_GTP"/>
    <property type="match status" value="1"/>
</dbReference>
<keyword evidence="2 12" id="KW-1003">Cell membrane</keyword>
<dbReference type="CDD" id="cd03709">
    <property type="entry name" value="lepA_C"/>
    <property type="match status" value="1"/>
</dbReference>
<evidence type="ECO:0000313" key="15">
    <source>
        <dbReference type="EMBL" id="OGL87734.1"/>
    </source>
</evidence>
<dbReference type="EC" id="3.6.5.n1" evidence="11 12"/>
<dbReference type="CDD" id="cd03699">
    <property type="entry name" value="EF4_II"/>
    <property type="match status" value="1"/>
</dbReference>
<dbReference type="SUPFAM" id="SSF52540">
    <property type="entry name" value="P-loop containing nucleoside triphosphate hydrolases"/>
    <property type="match status" value="1"/>
</dbReference>
<dbReference type="InterPro" id="IPR027417">
    <property type="entry name" value="P-loop_NTPase"/>
</dbReference>
<dbReference type="Proteomes" id="UP000178264">
    <property type="component" value="Unassembled WGS sequence"/>
</dbReference>
<dbReference type="Pfam" id="PF03144">
    <property type="entry name" value="GTP_EFTU_D2"/>
    <property type="match status" value="1"/>
</dbReference>
<dbReference type="PANTHER" id="PTHR43512:SF4">
    <property type="entry name" value="TRANSLATION FACTOR GUF1 HOMOLOG, CHLOROPLASTIC"/>
    <property type="match status" value="1"/>
</dbReference>
<evidence type="ECO:0000256" key="13">
    <source>
        <dbReference type="SAM" id="MobiDB-lite"/>
    </source>
</evidence>
<accession>A0A1F7VCL3</accession>
<dbReference type="FunFam" id="3.30.70.2570:FF:000001">
    <property type="entry name" value="Translation factor GUF1, mitochondrial"/>
    <property type="match status" value="1"/>
</dbReference>
<feature type="region of interest" description="Disordered" evidence="13">
    <location>
        <begin position="431"/>
        <end position="456"/>
    </location>
</feature>
<evidence type="ECO:0000256" key="12">
    <source>
        <dbReference type="HAMAP-Rule" id="MF_00071"/>
    </source>
</evidence>
<keyword evidence="6 12" id="KW-0342">GTP-binding</keyword>
<keyword evidence="3 12" id="KW-0547">Nucleotide-binding</keyword>
<protein>
    <recommendedName>
        <fullName evidence="11 12">Elongation factor 4</fullName>
        <shortName evidence="12">EF-4</shortName>
        <ecNumber evidence="11 12">3.6.5.n1</ecNumber>
    </recommendedName>
    <alternativeName>
        <fullName evidence="12">Ribosomal back-translocase LepA</fullName>
    </alternativeName>
</protein>
<keyword evidence="5 12" id="KW-0648">Protein biosynthesis</keyword>
<dbReference type="InterPro" id="IPR009000">
    <property type="entry name" value="Transl_B-barrel_sf"/>
</dbReference>
<dbReference type="FunFam" id="2.40.30.10:FF:000015">
    <property type="entry name" value="Translation factor GUF1, mitochondrial"/>
    <property type="match status" value="1"/>
</dbReference>
<reference evidence="15 16" key="1">
    <citation type="journal article" date="2016" name="Nat. Commun.">
        <title>Thousands of microbial genomes shed light on interconnected biogeochemical processes in an aquifer system.</title>
        <authorList>
            <person name="Anantharaman K."/>
            <person name="Brown C.T."/>
            <person name="Hug L.A."/>
            <person name="Sharon I."/>
            <person name="Castelle C.J."/>
            <person name="Probst A.J."/>
            <person name="Thomas B.C."/>
            <person name="Singh A."/>
            <person name="Wilkins M.J."/>
            <person name="Karaoz U."/>
            <person name="Brodie E.L."/>
            <person name="Williams K.H."/>
            <person name="Hubbard S.S."/>
            <person name="Banfield J.F."/>
        </authorList>
    </citation>
    <scope>NUCLEOTIDE SEQUENCE [LARGE SCALE GENOMIC DNA]</scope>
</reference>
<dbReference type="InterPro" id="IPR035654">
    <property type="entry name" value="LepA_IV"/>
</dbReference>
<dbReference type="Gene3D" id="3.30.70.240">
    <property type="match status" value="1"/>
</dbReference>
<dbReference type="InterPro" id="IPR005225">
    <property type="entry name" value="Small_GTP-bd"/>
</dbReference>
<evidence type="ECO:0000256" key="7">
    <source>
        <dbReference type="ARBA" id="ARBA00023136"/>
    </source>
</evidence>
<comment type="caution">
    <text evidence="15">The sequence shown here is derived from an EMBL/GenBank/DDBJ whole genome shotgun (WGS) entry which is preliminary data.</text>
</comment>
<dbReference type="InterPro" id="IPR004161">
    <property type="entry name" value="EFTu-like_2"/>
</dbReference>
<dbReference type="Pfam" id="PF00679">
    <property type="entry name" value="EFG_C"/>
    <property type="match status" value="1"/>
</dbReference>
<dbReference type="Pfam" id="PF00009">
    <property type="entry name" value="GTP_EFTU"/>
    <property type="match status" value="1"/>
</dbReference>
<dbReference type="CDD" id="cd16260">
    <property type="entry name" value="EF4_III"/>
    <property type="match status" value="1"/>
</dbReference>
<evidence type="ECO:0000256" key="5">
    <source>
        <dbReference type="ARBA" id="ARBA00022917"/>
    </source>
</evidence>
<dbReference type="EMBL" id="MGER01000062">
    <property type="protein sequence ID" value="OGL87734.1"/>
    <property type="molecule type" value="Genomic_DNA"/>
</dbReference>
<comment type="similarity">
    <text evidence="1 12">Belongs to the TRAFAC class translation factor GTPase superfamily. Classic translation factor GTPase family. LepA subfamily.</text>
</comment>
<dbReference type="GO" id="GO:0043022">
    <property type="term" value="F:ribosome binding"/>
    <property type="evidence" value="ECO:0007669"/>
    <property type="project" value="UniProtKB-UniRule"/>
</dbReference>
<dbReference type="InterPro" id="IPR000795">
    <property type="entry name" value="T_Tr_GTP-bd_dom"/>
</dbReference>
<evidence type="ECO:0000256" key="1">
    <source>
        <dbReference type="ARBA" id="ARBA00005454"/>
    </source>
</evidence>
<dbReference type="GO" id="GO:0003924">
    <property type="term" value="F:GTPase activity"/>
    <property type="evidence" value="ECO:0007669"/>
    <property type="project" value="UniProtKB-UniRule"/>
</dbReference>
<dbReference type="GO" id="GO:0005525">
    <property type="term" value="F:GTP binding"/>
    <property type="evidence" value="ECO:0007669"/>
    <property type="project" value="UniProtKB-UniRule"/>
</dbReference>